<dbReference type="AlphaFoldDB" id="N1USL7"/>
<name>N1USL7_9MICC</name>
<comment type="caution">
    <text evidence="2">The sequence shown here is derived from an EMBL/GenBank/DDBJ whole genome shotgun (WGS) entry which is preliminary data.</text>
</comment>
<protein>
    <submittedName>
        <fullName evidence="2">Uncharacterized protein</fullName>
    </submittedName>
</protein>
<feature type="region of interest" description="Disordered" evidence="1">
    <location>
        <begin position="1"/>
        <end position="99"/>
    </location>
</feature>
<sequence>MGLGDKIKHAADELLHGHGARKQETQDRDLSEFPEAEPMGAANEDPDLLDDPHPDLDEAPLDDAYDPDEDAAGGSFTGPVPEDPIERIASPREDKPPAL</sequence>
<evidence type="ECO:0000256" key="1">
    <source>
        <dbReference type="SAM" id="MobiDB-lite"/>
    </source>
</evidence>
<reference evidence="2 3" key="1">
    <citation type="journal article" date="2013" name="Genome Announc.">
        <title>Draft Genome Sequence of Arthrobacter crystallopoietes Strain BAB-32, Revealing Genes for Bioremediation.</title>
        <authorList>
            <person name="Joshi M.N."/>
            <person name="Pandit A.S."/>
            <person name="Sharma A."/>
            <person name="Pandya R.V."/>
            <person name="Desai S.M."/>
            <person name="Saxena A.K."/>
            <person name="Bagatharia S.B."/>
        </authorList>
    </citation>
    <scope>NUCLEOTIDE SEQUENCE [LARGE SCALE GENOMIC DNA]</scope>
    <source>
        <strain evidence="2 3">BAB-32</strain>
    </source>
</reference>
<evidence type="ECO:0000313" key="2">
    <source>
        <dbReference type="EMBL" id="EMY33401.1"/>
    </source>
</evidence>
<dbReference type="RefSeq" id="WP_005270637.1">
    <property type="nucleotide sequence ID" value="NZ_ANPE02000178.1"/>
</dbReference>
<feature type="compositionally biased region" description="Basic and acidic residues" evidence="1">
    <location>
        <begin position="1"/>
        <end position="31"/>
    </location>
</feature>
<accession>N1USL7</accession>
<feature type="compositionally biased region" description="Acidic residues" evidence="1">
    <location>
        <begin position="57"/>
        <end position="71"/>
    </location>
</feature>
<keyword evidence="3" id="KW-1185">Reference proteome</keyword>
<organism evidence="2 3">
    <name type="scientific">Arthrobacter crystallopoietes BAB-32</name>
    <dbReference type="NCBI Taxonomy" id="1246476"/>
    <lineage>
        <taxon>Bacteria</taxon>
        <taxon>Bacillati</taxon>
        <taxon>Actinomycetota</taxon>
        <taxon>Actinomycetes</taxon>
        <taxon>Micrococcales</taxon>
        <taxon>Micrococcaceae</taxon>
        <taxon>Crystallibacter</taxon>
    </lineage>
</organism>
<gene>
    <name evidence="2" type="ORF">D477_014932</name>
</gene>
<feature type="compositionally biased region" description="Basic and acidic residues" evidence="1">
    <location>
        <begin position="84"/>
        <end position="99"/>
    </location>
</feature>
<dbReference type="Proteomes" id="UP000010729">
    <property type="component" value="Unassembled WGS sequence"/>
</dbReference>
<dbReference type="EMBL" id="ANPE02000178">
    <property type="protein sequence ID" value="EMY33401.1"/>
    <property type="molecule type" value="Genomic_DNA"/>
</dbReference>
<proteinExistence type="predicted"/>
<evidence type="ECO:0000313" key="3">
    <source>
        <dbReference type="Proteomes" id="UP000010729"/>
    </source>
</evidence>